<evidence type="ECO:0000256" key="1">
    <source>
        <dbReference type="ARBA" id="ARBA00004613"/>
    </source>
</evidence>
<dbReference type="STRING" id="29170.A0A368F058"/>
<gene>
    <name evidence="8" type="ORF">ANCCAN_28824</name>
</gene>
<evidence type="ECO:0000256" key="2">
    <source>
        <dbReference type="ARBA" id="ARBA00006648"/>
    </source>
</evidence>
<name>A0A368F058_ANCCA</name>
<evidence type="ECO:0000256" key="4">
    <source>
        <dbReference type="ARBA" id="ARBA00022525"/>
    </source>
</evidence>
<dbReference type="GO" id="GO:0008289">
    <property type="term" value="F:lipid binding"/>
    <property type="evidence" value="ECO:0007669"/>
    <property type="project" value="UniProtKB-KW"/>
</dbReference>
<sequence length="187" mass="21184">MQKISKLAFFPAMIRQIVVVASFISVCSFAFKFEDIPEDFRDLVPKEAKDFMTGLSESDKAVLKEMHQNVGQYKTEEEFLAALKKKSPELAGKAERFHAMINKKVEALGPEAQGFAKQMLSTSRQVRAQYFAGKKPSRAELRQSAMGVIKKYNALSAAGKEDFQKQFPILSKIFTSKYSFFITKNPY</sequence>
<protein>
    <recommendedName>
        <fullName evidence="3">Fatty-acid and retinol-binding protein 1</fullName>
    </recommendedName>
</protein>
<evidence type="ECO:0000313" key="9">
    <source>
        <dbReference type="Proteomes" id="UP000252519"/>
    </source>
</evidence>
<dbReference type="PANTHER" id="PTHR31418:SF7">
    <property type="entry name" value="FATTY-ACID AND RETINOL-BINDING PROTEIN 1"/>
    <property type="match status" value="1"/>
</dbReference>
<comment type="subcellular location">
    <subcellularLocation>
        <location evidence="1">Secreted</location>
    </subcellularLocation>
</comment>
<dbReference type="Pfam" id="PF05823">
    <property type="entry name" value="Gp-FAR-1"/>
    <property type="match status" value="1"/>
</dbReference>
<keyword evidence="7" id="KW-0446">Lipid-binding</keyword>
<dbReference type="Proteomes" id="UP000252519">
    <property type="component" value="Unassembled WGS sequence"/>
</dbReference>
<evidence type="ECO:0000256" key="7">
    <source>
        <dbReference type="ARBA" id="ARBA00023121"/>
    </source>
</evidence>
<dbReference type="Gene3D" id="1.20.120.1100">
    <property type="match status" value="1"/>
</dbReference>
<accession>A0A368F058</accession>
<dbReference type="PANTHER" id="PTHR31418">
    <property type="entry name" value="FATTY-ACID AND RETINOL-BINDING PROTEIN 1"/>
    <property type="match status" value="1"/>
</dbReference>
<dbReference type="OrthoDB" id="5808308at2759"/>
<keyword evidence="9" id="KW-1185">Reference proteome</keyword>
<evidence type="ECO:0000256" key="5">
    <source>
        <dbReference type="ARBA" id="ARBA00022729"/>
    </source>
</evidence>
<dbReference type="EMBL" id="JOJR01011790">
    <property type="protein sequence ID" value="RCN25463.1"/>
    <property type="molecule type" value="Genomic_DNA"/>
</dbReference>
<reference evidence="8 9" key="1">
    <citation type="submission" date="2014-10" db="EMBL/GenBank/DDBJ databases">
        <title>Draft genome of the hookworm Ancylostoma caninum.</title>
        <authorList>
            <person name="Mitreva M."/>
        </authorList>
    </citation>
    <scope>NUCLEOTIDE SEQUENCE [LARGE SCALE GENOMIC DNA]</scope>
    <source>
        <strain evidence="8 9">Baltimore</strain>
    </source>
</reference>
<proteinExistence type="inferred from homology"/>
<keyword evidence="6" id="KW-0175">Coiled coil</keyword>
<evidence type="ECO:0000256" key="3">
    <source>
        <dbReference type="ARBA" id="ARBA00017453"/>
    </source>
</evidence>
<dbReference type="InterPro" id="IPR008632">
    <property type="entry name" value="Gp-FAR-1"/>
</dbReference>
<evidence type="ECO:0000313" key="8">
    <source>
        <dbReference type="EMBL" id="RCN25463.1"/>
    </source>
</evidence>
<keyword evidence="4" id="KW-0964">Secreted</keyword>
<keyword evidence="5" id="KW-0732">Signal</keyword>
<comment type="caution">
    <text evidence="8">The sequence shown here is derived from an EMBL/GenBank/DDBJ whole genome shotgun (WGS) entry which is preliminary data.</text>
</comment>
<dbReference type="GO" id="GO:0005576">
    <property type="term" value="C:extracellular region"/>
    <property type="evidence" value="ECO:0007669"/>
    <property type="project" value="UniProtKB-SubCell"/>
</dbReference>
<dbReference type="AlphaFoldDB" id="A0A368F058"/>
<comment type="similarity">
    <text evidence="2">Belongs to the fatty-acid and retinol-binding protein (FARBP) family.</text>
</comment>
<evidence type="ECO:0000256" key="6">
    <source>
        <dbReference type="ARBA" id="ARBA00023054"/>
    </source>
</evidence>
<organism evidence="8 9">
    <name type="scientific">Ancylostoma caninum</name>
    <name type="common">Dog hookworm</name>
    <dbReference type="NCBI Taxonomy" id="29170"/>
    <lineage>
        <taxon>Eukaryota</taxon>
        <taxon>Metazoa</taxon>
        <taxon>Ecdysozoa</taxon>
        <taxon>Nematoda</taxon>
        <taxon>Chromadorea</taxon>
        <taxon>Rhabditida</taxon>
        <taxon>Rhabditina</taxon>
        <taxon>Rhabditomorpha</taxon>
        <taxon>Strongyloidea</taxon>
        <taxon>Ancylostomatidae</taxon>
        <taxon>Ancylostomatinae</taxon>
        <taxon>Ancylostoma</taxon>
    </lineage>
</organism>